<dbReference type="FunFam" id="3.40.50.1000:FF:000055">
    <property type="entry name" value="Haloacid dehalogenase-like hydrolase family protein"/>
    <property type="match status" value="1"/>
</dbReference>
<dbReference type="Pfam" id="PF13419">
    <property type="entry name" value="HAD_2"/>
    <property type="match status" value="1"/>
</dbReference>
<dbReference type="InterPro" id="IPR041492">
    <property type="entry name" value="HAD_2"/>
</dbReference>
<keyword evidence="5" id="KW-0460">Magnesium</keyword>
<dbReference type="InterPro" id="IPR036412">
    <property type="entry name" value="HAD-like_sf"/>
</dbReference>
<dbReference type="NCBIfam" id="TIGR01509">
    <property type="entry name" value="HAD-SF-IA-v3"/>
    <property type="match status" value="1"/>
</dbReference>
<evidence type="ECO:0000256" key="6">
    <source>
        <dbReference type="ARBA" id="ARBA00052504"/>
    </source>
</evidence>
<dbReference type="FunFam" id="1.10.150.240:FF:000001">
    <property type="entry name" value="Haloacid dehalogenase-like hydrolase domain"/>
    <property type="match status" value="1"/>
</dbReference>
<reference evidence="9" key="1">
    <citation type="submission" date="2022-01" db="EMBL/GenBank/DDBJ databases">
        <authorList>
            <person name="King R."/>
        </authorList>
    </citation>
    <scope>NUCLEOTIDE SEQUENCE</scope>
</reference>
<evidence type="ECO:0000313" key="10">
    <source>
        <dbReference type="Proteomes" id="UP001153737"/>
    </source>
</evidence>
<evidence type="ECO:0000256" key="2">
    <source>
        <dbReference type="ARBA" id="ARBA00006171"/>
    </source>
</evidence>
<evidence type="ECO:0000256" key="7">
    <source>
        <dbReference type="ARBA" id="ARBA00066578"/>
    </source>
</evidence>
<evidence type="ECO:0000256" key="1">
    <source>
        <dbReference type="ARBA" id="ARBA00001946"/>
    </source>
</evidence>
<dbReference type="PANTHER" id="PTHR18901:SF38">
    <property type="entry name" value="PSEUDOURIDINE-5'-PHOSPHATASE"/>
    <property type="match status" value="1"/>
</dbReference>
<gene>
    <name evidence="9" type="ORF">PHAECO_LOCUS2939</name>
</gene>
<keyword evidence="4" id="KW-0378">Hydrolase</keyword>
<reference evidence="9" key="2">
    <citation type="submission" date="2022-10" db="EMBL/GenBank/DDBJ databases">
        <authorList>
            <consortium name="ENA_rothamsted_submissions"/>
            <consortium name="culmorum"/>
            <person name="King R."/>
        </authorList>
    </citation>
    <scope>NUCLEOTIDE SEQUENCE</scope>
</reference>
<accession>A0A9P0DAI4</accession>
<dbReference type="EC" id="3.1.3.96" evidence="7"/>
<evidence type="ECO:0000256" key="3">
    <source>
        <dbReference type="ARBA" id="ARBA00022723"/>
    </source>
</evidence>
<dbReference type="GO" id="GO:0046872">
    <property type="term" value="F:metal ion binding"/>
    <property type="evidence" value="ECO:0007669"/>
    <property type="project" value="UniProtKB-KW"/>
</dbReference>
<evidence type="ECO:0000256" key="5">
    <source>
        <dbReference type="ARBA" id="ARBA00022842"/>
    </source>
</evidence>
<protein>
    <recommendedName>
        <fullName evidence="7">pseudouridine 5'-phosphatase</fullName>
        <ecNumber evidence="7">3.1.3.96</ecNumber>
    </recommendedName>
    <alternativeName>
        <fullName evidence="8">Pseudouridine-5'-monophosphatase</fullName>
    </alternativeName>
</protein>
<evidence type="ECO:0000256" key="4">
    <source>
        <dbReference type="ARBA" id="ARBA00022801"/>
    </source>
</evidence>
<name>A0A9P0DAI4_PHACE</name>
<keyword evidence="10" id="KW-1185">Reference proteome</keyword>
<keyword evidence="3" id="KW-0479">Metal-binding</keyword>
<comment type="cofactor">
    <cofactor evidence="1">
        <name>Mg(2+)</name>
        <dbReference type="ChEBI" id="CHEBI:18420"/>
    </cofactor>
</comment>
<comment type="similarity">
    <text evidence="2">Belongs to the HAD-like hydrolase superfamily. CbbY/CbbZ/Gph/YieH family.</text>
</comment>
<dbReference type="OrthoDB" id="40579at2759"/>
<dbReference type="SFLD" id="SFLDS00003">
    <property type="entry name" value="Haloacid_Dehalogenase"/>
    <property type="match status" value="1"/>
</dbReference>
<proteinExistence type="inferred from homology"/>
<comment type="catalytic activity">
    <reaction evidence="6">
        <text>psi-UMP + H2O = pseudouridine + phosphate</text>
        <dbReference type="Rhea" id="RHEA:10944"/>
        <dbReference type="ChEBI" id="CHEBI:15377"/>
        <dbReference type="ChEBI" id="CHEBI:17802"/>
        <dbReference type="ChEBI" id="CHEBI:43474"/>
        <dbReference type="ChEBI" id="CHEBI:58380"/>
        <dbReference type="EC" id="3.1.3.96"/>
    </reaction>
</comment>
<dbReference type="EMBL" id="OU896718">
    <property type="protein sequence ID" value="CAH1119193.1"/>
    <property type="molecule type" value="Genomic_DNA"/>
</dbReference>
<sequence length="227" mass="25373">MKFKNVTHVIFDMDGLLIESESIYDKIINDIVVKYGKEYTEDCRIKVLGTPEQDTAKIVVKELDLPITPDEFLVIYKEMQKTELQNPVLLPGAKELVKFLYKHDIPIAVATSSSQESMELKSKPHQEVFKLFHHIVCGSSDPEVENGKPAPDIFLICASRFPDKPDPSSCLVFEDAPNGIKGAISAGMQAVMIPAPYIPQNLRKSATIVLNSLSEFNPELFGLPPWE</sequence>
<dbReference type="AlphaFoldDB" id="A0A9P0DAI4"/>
<evidence type="ECO:0000313" key="9">
    <source>
        <dbReference type="EMBL" id="CAH1119193.1"/>
    </source>
</evidence>
<organism evidence="9 10">
    <name type="scientific">Phaedon cochleariae</name>
    <name type="common">Mustard beetle</name>
    <dbReference type="NCBI Taxonomy" id="80249"/>
    <lineage>
        <taxon>Eukaryota</taxon>
        <taxon>Metazoa</taxon>
        <taxon>Ecdysozoa</taxon>
        <taxon>Arthropoda</taxon>
        <taxon>Hexapoda</taxon>
        <taxon>Insecta</taxon>
        <taxon>Pterygota</taxon>
        <taxon>Neoptera</taxon>
        <taxon>Endopterygota</taxon>
        <taxon>Coleoptera</taxon>
        <taxon>Polyphaga</taxon>
        <taxon>Cucujiformia</taxon>
        <taxon>Chrysomeloidea</taxon>
        <taxon>Chrysomelidae</taxon>
        <taxon>Chrysomelinae</taxon>
        <taxon>Chrysomelini</taxon>
        <taxon>Phaedon</taxon>
    </lineage>
</organism>
<dbReference type="InterPro" id="IPR006439">
    <property type="entry name" value="HAD-SF_hydro_IA"/>
</dbReference>
<dbReference type="InterPro" id="IPR023198">
    <property type="entry name" value="PGP-like_dom2"/>
</dbReference>
<dbReference type="SFLD" id="SFLDG01129">
    <property type="entry name" value="C1.5:_HAD__Beta-PGM__Phosphata"/>
    <property type="match status" value="1"/>
</dbReference>
<dbReference type="InterPro" id="IPR023214">
    <property type="entry name" value="HAD_sf"/>
</dbReference>
<dbReference type="PANTHER" id="PTHR18901">
    <property type="entry name" value="2-DEOXYGLUCOSE-6-PHOSPHATE PHOSPHATASE 2"/>
    <property type="match status" value="1"/>
</dbReference>
<dbReference type="SUPFAM" id="SSF56784">
    <property type="entry name" value="HAD-like"/>
    <property type="match status" value="1"/>
</dbReference>
<dbReference type="Gene3D" id="3.40.50.1000">
    <property type="entry name" value="HAD superfamily/HAD-like"/>
    <property type="match status" value="1"/>
</dbReference>
<evidence type="ECO:0000256" key="8">
    <source>
        <dbReference type="ARBA" id="ARBA00083904"/>
    </source>
</evidence>
<dbReference type="Gene3D" id="1.10.150.240">
    <property type="entry name" value="Putative phosphatase, domain 2"/>
    <property type="match status" value="1"/>
</dbReference>
<dbReference type="Proteomes" id="UP001153737">
    <property type="component" value="Chromosome 12"/>
</dbReference>
<dbReference type="GO" id="GO:1990738">
    <property type="term" value="F:pseudouridine 5'-phosphatase activity"/>
    <property type="evidence" value="ECO:0007669"/>
    <property type="project" value="UniProtKB-EC"/>
</dbReference>